<accession>A0A2T5PDB2</accession>
<dbReference type="GO" id="GO:0003677">
    <property type="term" value="F:DNA binding"/>
    <property type="evidence" value="ECO:0007669"/>
    <property type="project" value="InterPro"/>
</dbReference>
<dbReference type="NCBIfam" id="NF004310">
    <property type="entry name" value="PRK05707.1"/>
    <property type="match status" value="1"/>
</dbReference>
<dbReference type="Proteomes" id="UP000244064">
    <property type="component" value="Unassembled WGS sequence"/>
</dbReference>
<evidence type="ECO:0000256" key="1">
    <source>
        <dbReference type="ARBA" id="ARBA00012417"/>
    </source>
</evidence>
<keyword evidence="6" id="KW-0239">DNA-directed DNA polymerase</keyword>
<organism evidence="9 10">
    <name type="scientific">Pseudomonas mangrovi</name>
    <dbReference type="NCBI Taxonomy" id="2161748"/>
    <lineage>
        <taxon>Bacteria</taxon>
        <taxon>Pseudomonadati</taxon>
        <taxon>Pseudomonadota</taxon>
        <taxon>Gammaproteobacteria</taxon>
        <taxon>Pseudomonadales</taxon>
        <taxon>Pseudomonadaceae</taxon>
        <taxon>Pseudomonas</taxon>
    </lineage>
</organism>
<dbReference type="InterPro" id="IPR027417">
    <property type="entry name" value="P-loop_NTPase"/>
</dbReference>
<gene>
    <name evidence="9" type="ORF">DBO85_03290</name>
</gene>
<dbReference type="GO" id="GO:0003887">
    <property type="term" value="F:DNA-directed DNA polymerase activity"/>
    <property type="evidence" value="ECO:0007669"/>
    <property type="project" value="UniProtKB-KW"/>
</dbReference>
<evidence type="ECO:0000259" key="8">
    <source>
        <dbReference type="Pfam" id="PF09115"/>
    </source>
</evidence>
<evidence type="ECO:0000256" key="6">
    <source>
        <dbReference type="ARBA" id="ARBA00022932"/>
    </source>
</evidence>
<keyword evidence="4" id="KW-0548">Nucleotidyltransferase</keyword>
<evidence type="ECO:0000313" key="9">
    <source>
        <dbReference type="EMBL" id="PTU75710.1"/>
    </source>
</evidence>
<evidence type="ECO:0000256" key="4">
    <source>
        <dbReference type="ARBA" id="ARBA00022695"/>
    </source>
</evidence>
<sequence length="330" mass="36340">MADVFPWQQSLWLQLAKRPQHAHAYLLHGPAGIGKRALATALAHFLLCQDRQDLHPCGRCKGCLLLAAGTHPDLYELKPAEDKKSVGVDDVRALIDFIAKTAQMGGHKVVLVAEPPAEEMTLAASNALLKSLEEPSRDTVLLLLCDQPSRLLPTIKSRCVQQACPLPGEDESLAWLNSQLPEAGEPELRELLSLAAGSPLKALGLSAQGVREQRALVVEGIKKLLKRQVTPSQLAEAWAQVSLVMLVDWLFDWSHAILRYQLTGDEETLGLEDMRKVNQYLAQKSRRDKVLQIQAELLQQRQKVLGKSNLNRALLLEALLGQWASLPGPG</sequence>
<dbReference type="Gene3D" id="1.20.272.10">
    <property type="match status" value="1"/>
</dbReference>
<comment type="catalytic activity">
    <reaction evidence="7">
        <text>DNA(n) + a 2'-deoxyribonucleoside 5'-triphosphate = DNA(n+1) + diphosphate</text>
        <dbReference type="Rhea" id="RHEA:22508"/>
        <dbReference type="Rhea" id="RHEA-COMP:17339"/>
        <dbReference type="Rhea" id="RHEA-COMP:17340"/>
        <dbReference type="ChEBI" id="CHEBI:33019"/>
        <dbReference type="ChEBI" id="CHEBI:61560"/>
        <dbReference type="ChEBI" id="CHEBI:173112"/>
        <dbReference type="EC" id="2.7.7.7"/>
    </reaction>
</comment>
<dbReference type="NCBIfam" id="TIGR00678">
    <property type="entry name" value="holB"/>
    <property type="match status" value="1"/>
</dbReference>
<dbReference type="GO" id="GO:0006261">
    <property type="term" value="P:DNA-templated DNA replication"/>
    <property type="evidence" value="ECO:0007669"/>
    <property type="project" value="TreeGrafter"/>
</dbReference>
<dbReference type="Gene3D" id="3.40.50.300">
    <property type="entry name" value="P-loop containing nucleotide triphosphate hydrolases"/>
    <property type="match status" value="1"/>
</dbReference>
<reference evidence="9 10" key="1">
    <citation type="submission" date="2018-04" db="EMBL/GenBank/DDBJ databases">
        <title>Pseudomonas sp. nov., isolated from mangrove soil.</title>
        <authorList>
            <person name="Chen C."/>
        </authorList>
    </citation>
    <scope>NUCLEOTIDE SEQUENCE [LARGE SCALE GENOMIC DNA]</scope>
    <source>
        <strain evidence="9 10">TC-11</strain>
    </source>
</reference>
<comment type="caution">
    <text evidence="9">The sequence shown here is derived from an EMBL/GenBank/DDBJ whole genome shotgun (WGS) entry which is preliminary data.</text>
</comment>
<dbReference type="SUPFAM" id="SSF52540">
    <property type="entry name" value="P-loop containing nucleoside triphosphate hydrolases"/>
    <property type="match status" value="1"/>
</dbReference>
<dbReference type="OrthoDB" id="9811073at2"/>
<dbReference type="InterPro" id="IPR004622">
    <property type="entry name" value="DNA_pol_HolB"/>
</dbReference>
<dbReference type="PANTHER" id="PTHR11669">
    <property type="entry name" value="REPLICATION FACTOR C / DNA POLYMERASE III GAMMA-TAU SUBUNIT"/>
    <property type="match status" value="1"/>
</dbReference>
<keyword evidence="10" id="KW-1185">Reference proteome</keyword>
<keyword evidence="5" id="KW-0235">DNA replication</keyword>
<evidence type="ECO:0000256" key="3">
    <source>
        <dbReference type="ARBA" id="ARBA00022679"/>
    </source>
</evidence>
<evidence type="ECO:0000256" key="5">
    <source>
        <dbReference type="ARBA" id="ARBA00022705"/>
    </source>
</evidence>
<protein>
    <recommendedName>
        <fullName evidence="2">DNA polymerase III subunit delta'</fullName>
        <ecNumber evidence="1">2.7.7.7</ecNumber>
    </recommendedName>
</protein>
<feature type="domain" description="DNA polymerase III delta subunit C-terminal" evidence="8">
    <location>
        <begin position="212"/>
        <end position="323"/>
    </location>
</feature>
<dbReference type="EC" id="2.7.7.7" evidence="1"/>
<evidence type="ECO:0000256" key="7">
    <source>
        <dbReference type="ARBA" id="ARBA00049244"/>
    </source>
</evidence>
<keyword evidence="3" id="KW-0808">Transferase</keyword>
<dbReference type="GO" id="GO:0008408">
    <property type="term" value="F:3'-5' exonuclease activity"/>
    <property type="evidence" value="ECO:0007669"/>
    <property type="project" value="InterPro"/>
</dbReference>
<dbReference type="EMBL" id="QASN01000006">
    <property type="protein sequence ID" value="PTU75710.1"/>
    <property type="molecule type" value="Genomic_DNA"/>
</dbReference>
<dbReference type="GO" id="GO:0009360">
    <property type="term" value="C:DNA polymerase III complex"/>
    <property type="evidence" value="ECO:0007669"/>
    <property type="project" value="InterPro"/>
</dbReference>
<proteinExistence type="predicted"/>
<dbReference type="FunFam" id="3.40.50.300:FF:001108">
    <property type="entry name" value="DNA polymerase III subunit delta"/>
    <property type="match status" value="1"/>
</dbReference>
<dbReference type="PANTHER" id="PTHR11669:SF8">
    <property type="entry name" value="DNA POLYMERASE III SUBUNIT DELTA"/>
    <property type="match status" value="1"/>
</dbReference>
<dbReference type="RefSeq" id="WP_108105208.1">
    <property type="nucleotide sequence ID" value="NZ_QASN01000006.1"/>
</dbReference>
<dbReference type="Pfam" id="PF09115">
    <property type="entry name" value="DNApol3-delta_C"/>
    <property type="match status" value="1"/>
</dbReference>
<evidence type="ECO:0000256" key="2">
    <source>
        <dbReference type="ARBA" id="ARBA00014363"/>
    </source>
</evidence>
<dbReference type="Pfam" id="PF13177">
    <property type="entry name" value="DNA_pol3_delta2"/>
    <property type="match status" value="1"/>
</dbReference>
<evidence type="ECO:0000313" key="10">
    <source>
        <dbReference type="Proteomes" id="UP000244064"/>
    </source>
</evidence>
<name>A0A2T5PDB2_9PSED</name>
<dbReference type="InterPro" id="IPR050238">
    <property type="entry name" value="DNA_Rep/Repair_Clamp_Loader"/>
</dbReference>
<dbReference type="AlphaFoldDB" id="A0A2T5PDB2"/>
<dbReference type="InterPro" id="IPR015199">
    <property type="entry name" value="DNA_pol_III_delta_C"/>
</dbReference>